<evidence type="ECO:0000256" key="13">
    <source>
        <dbReference type="ARBA" id="ARBA00059679"/>
    </source>
</evidence>
<evidence type="ECO:0000256" key="3">
    <source>
        <dbReference type="ARBA" id="ARBA00004906"/>
    </source>
</evidence>
<evidence type="ECO:0000256" key="11">
    <source>
        <dbReference type="ARBA" id="ARBA00023054"/>
    </source>
</evidence>
<keyword evidence="12 15" id="KW-0539">Nucleus</keyword>
<evidence type="ECO:0000256" key="9">
    <source>
        <dbReference type="ARBA" id="ARBA00022833"/>
    </source>
</evidence>
<keyword evidence="5 15" id="KW-0808">Transferase</keyword>
<dbReference type="InterPro" id="IPR058643">
    <property type="entry name" value="BRE1-like_CC"/>
</dbReference>
<dbReference type="InterPro" id="IPR001841">
    <property type="entry name" value="Znf_RING"/>
</dbReference>
<comment type="caution">
    <text evidence="19">The sequence shown here is derived from an EMBL/GenBank/DDBJ whole genome shotgun (WGS) entry which is preliminary data.</text>
</comment>
<dbReference type="OrthoDB" id="654191at2759"/>
<evidence type="ECO:0000256" key="10">
    <source>
        <dbReference type="ARBA" id="ARBA00022853"/>
    </source>
</evidence>
<keyword evidence="10 15" id="KW-0156">Chromatin regulator</keyword>
<feature type="coiled-coil region" evidence="16">
    <location>
        <begin position="265"/>
        <end position="419"/>
    </location>
</feature>
<comment type="similarity">
    <text evidence="4 15">Belongs to the BRE1 family.</text>
</comment>
<keyword evidence="11 15" id="KW-0175">Coiled coil</keyword>
<dbReference type="InterPro" id="IPR013083">
    <property type="entry name" value="Znf_RING/FYVE/PHD"/>
</dbReference>
<accession>A0A8H3EST8</accession>
<dbReference type="EMBL" id="CAJPDS010000010">
    <property type="protein sequence ID" value="CAF9911592.1"/>
    <property type="molecule type" value="Genomic_DNA"/>
</dbReference>
<dbReference type="GO" id="GO:0033503">
    <property type="term" value="C:HULC complex"/>
    <property type="evidence" value="ECO:0007669"/>
    <property type="project" value="TreeGrafter"/>
</dbReference>
<dbReference type="GO" id="GO:0008270">
    <property type="term" value="F:zinc ion binding"/>
    <property type="evidence" value="ECO:0007669"/>
    <property type="project" value="UniProtKB-KW"/>
</dbReference>
<organism evidence="19 20">
    <name type="scientific">Heterodermia speciosa</name>
    <dbReference type="NCBI Taxonomy" id="116794"/>
    <lineage>
        <taxon>Eukaryota</taxon>
        <taxon>Fungi</taxon>
        <taxon>Dikarya</taxon>
        <taxon>Ascomycota</taxon>
        <taxon>Pezizomycotina</taxon>
        <taxon>Lecanoromycetes</taxon>
        <taxon>OSLEUM clade</taxon>
        <taxon>Lecanoromycetidae</taxon>
        <taxon>Caliciales</taxon>
        <taxon>Physciaceae</taxon>
        <taxon>Heterodermia</taxon>
    </lineage>
</organism>
<evidence type="ECO:0000256" key="14">
    <source>
        <dbReference type="PROSITE-ProRule" id="PRU00175"/>
    </source>
</evidence>
<dbReference type="InterPro" id="IPR017907">
    <property type="entry name" value="Znf_RING_CS"/>
</dbReference>
<dbReference type="GO" id="GO:0006325">
    <property type="term" value="P:chromatin organization"/>
    <property type="evidence" value="ECO:0007669"/>
    <property type="project" value="UniProtKB-KW"/>
</dbReference>
<dbReference type="Gene3D" id="3.30.40.10">
    <property type="entry name" value="Zinc/RING finger domain, C3HC4 (zinc finger)"/>
    <property type="match status" value="1"/>
</dbReference>
<comment type="subcellular location">
    <subcellularLocation>
        <location evidence="2 15">Nucleus</location>
    </subcellularLocation>
</comment>
<dbReference type="InterPro" id="IPR018957">
    <property type="entry name" value="Znf_C3HC4_RING-type"/>
</dbReference>
<name>A0A8H3EST8_9LECA</name>
<evidence type="ECO:0000256" key="12">
    <source>
        <dbReference type="ARBA" id="ARBA00023242"/>
    </source>
</evidence>
<evidence type="ECO:0000256" key="8">
    <source>
        <dbReference type="ARBA" id="ARBA00022786"/>
    </source>
</evidence>
<dbReference type="PROSITE" id="PS00518">
    <property type="entry name" value="ZF_RING_1"/>
    <property type="match status" value="1"/>
</dbReference>
<comment type="function">
    <text evidence="13">E3 ubiquitin-protein ligase that mediates monoubiquitination of histone H2B to form H2BK123ub1. H2BK123ub1 gives a specific tag for epigenetic transcriptional activation and is also a prerequisite for H3K4me and H3K79me formation.</text>
</comment>
<dbReference type="InterPro" id="IPR013956">
    <property type="entry name" value="E3_ubiquit_lig_Bre1"/>
</dbReference>
<evidence type="ECO:0000256" key="4">
    <source>
        <dbReference type="ARBA" id="ARBA00005555"/>
    </source>
</evidence>
<dbReference type="SUPFAM" id="SSF57850">
    <property type="entry name" value="RING/U-box"/>
    <property type="match status" value="1"/>
</dbReference>
<dbReference type="UniPathway" id="UPA00143"/>
<feature type="region of interest" description="Disordered" evidence="17">
    <location>
        <begin position="219"/>
        <end position="246"/>
    </location>
</feature>
<dbReference type="GO" id="GO:0005634">
    <property type="term" value="C:nucleus"/>
    <property type="evidence" value="ECO:0007669"/>
    <property type="project" value="UniProtKB-SubCell"/>
</dbReference>
<keyword evidence="7 14" id="KW-0863">Zinc-finger</keyword>
<feature type="coiled-coil region" evidence="16">
    <location>
        <begin position="173"/>
        <end position="207"/>
    </location>
</feature>
<dbReference type="Pfam" id="PF26095">
    <property type="entry name" value="CC_Bre1"/>
    <property type="match status" value="1"/>
</dbReference>
<evidence type="ECO:0000256" key="15">
    <source>
        <dbReference type="RuleBase" id="RU365038"/>
    </source>
</evidence>
<feature type="region of interest" description="Disordered" evidence="17">
    <location>
        <begin position="419"/>
        <end position="443"/>
    </location>
</feature>
<dbReference type="AlphaFoldDB" id="A0A8H3EST8"/>
<evidence type="ECO:0000256" key="17">
    <source>
        <dbReference type="SAM" id="MobiDB-lite"/>
    </source>
</evidence>
<dbReference type="Proteomes" id="UP000664521">
    <property type="component" value="Unassembled WGS sequence"/>
</dbReference>
<feature type="domain" description="RING-type" evidence="18">
    <location>
        <begin position="658"/>
        <end position="697"/>
    </location>
</feature>
<dbReference type="PANTHER" id="PTHR23163:SF0">
    <property type="entry name" value="E3 UBIQUITIN-PROTEIN LIGASE BRE1"/>
    <property type="match status" value="1"/>
</dbReference>
<evidence type="ECO:0000313" key="20">
    <source>
        <dbReference type="Proteomes" id="UP000664521"/>
    </source>
</evidence>
<keyword evidence="20" id="KW-1185">Reference proteome</keyword>
<evidence type="ECO:0000256" key="5">
    <source>
        <dbReference type="ARBA" id="ARBA00022679"/>
    </source>
</evidence>
<feature type="region of interest" description="Disordered" evidence="17">
    <location>
        <begin position="1"/>
        <end position="32"/>
    </location>
</feature>
<evidence type="ECO:0000256" key="2">
    <source>
        <dbReference type="ARBA" id="ARBA00004123"/>
    </source>
</evidence>
<dbReference type="PANTHER" id="PTHR23163">
    <property type="entry name" value="RING FINGER PROTEIN-RELATED"/>
    <property type="match status" value="1"/>
</dbReference>
<reference evidence="19" key="1">
    <citation type="submission" date="2021-03" db="EMBL/GenBank/DDBJ databases">
        <authorList>
            <person name="Tagirdzhanova G."/>
        </authorList>
    </citation>
    <scope>NUCLEOTIDE SEQUENCE</scope>
</reference>
<gene>
    <name evidence="19" type="primary">BRE1</name>
    <name evidence="19" type="ORF">HETSPECPRED_000390</name>
</gene>
<evidence type="ECO:0000256" key="7">
    <source>
        <dbReference type="ARBA" id="ARBA00022771"/>
    </source>
</evidence>
<comment type="pathway">
    <text evidence="3 15">Protein modification; protein ubiquitination.</text>
</comment>
<dbReference type="EC" id="2.3.2.27" evidence="15"/>
<evidence type="ECO:0000256" key="6">
    <source>
        <dbReference type="ARBA" id="ARBA00022723"/>
    </source>
</evidence>
<feature type="coiled-coil region" evidence="16">
    <location>
        <begin position="578"/>
        <end position="605"/>
    </location>
</feature>
<protein>
    <recommendedName>
        <fullName evidence="15">E3 ubiquitin protein ligase</fullName>
        <ecNumber evidence="15">2.3.2.27</ecNumber>
    </recommendedName>
</protein>
<dbReference type="Pfam" id="PF00097">
    <property type="entry name" value="zf-C3HC4"/>
    <property type="match status" value="1"/>
</dbReference>
<evidence type="ECO:0000313" key="19">
    <source>
        <dbReference type="EMBL" id="CAF9911592.1"/>
    </source>
</evidence>
<comment type="catalytic activity">
    <reaction evidence="1 15">
        <text>S-ubiquitinyl-[E2 ubiquitin-conjugating enzyme]-L-cysteine + [acceptor protein]-L-lysine = [E2 ubiquitin-conjugating enzyme]-L-cysteine + N(6)-ubiquitinyl-[acceptor protein]-L-lysine.</text>
        <dbReference type="EC" id="2.3.2.27"/>
    </reaction>
</comment>
<evidence type="ECO:0000256" key="1">
    <source>
        <dbReference type="ARBA" id="ARBA00000900"/>
    </source>
</evidence>
<sequence length="710" mass="80147">MEERKRPAGDDESAPPLKRQATSVNGTSKPHVDADMLYQDDLERFQKEAIWRQMQEYKRDRNTVETQLKELTKRTTYHDDHLRVIDAWFSQASIRRALLDEVRLLVGDVDAHESFSPFPSTLLNSDSLAFEQHLHSRSKEISSAISKLFGSPKATPPQITDLQSRISQLLAAEKIHITELDKSRKEHENLEERLETASLRYMLAEKKLDRVKSTTVQRLEKQAISGGKSESGSGLGGGPDGDESKVDSEALFEAEKCRKEAVASFEKQKEHLAALEADNEKLTAQITTLENRITHLSDEDYSRTDLFKHLKSQHEDVITRINDLEAKNVKLREEAEKYQAERAAYRFQMEEESQMSLAEKDSHLAQAENDLARIRTTRDELVADLAMRKAAQSQSRASFDQMKELCSAHEERIKVLESEIERRNMPSGQSNGVPSPQPSIEDASTDELHTKYSTLEKQFAMLKTELQSMEKVYQKTSAVASQKVNHLTALEEKTIRLGAEKSKADQKYFAAMKAKEAREQEVRTLRAQNSKTSEIVSQLKDADSATRNLTVNLEKQISELKSTLTTLGNKSGATQQQLNEKNILLEGLKSQVEELKKTLVAKDTATNIASSAHRKAEVETEALKVSLEETQKSLETWKKKALGNQSLEAESLRALAVCNVCRVNFKDTVIKSCGHVLCISCIEERNKSRSRKCPNCNKSFATSDIMHITL</sequence>
<dbReference type="GO" id="GO:0061630">
    <property type="term" value="F:ubiquitin protein ligase activity"/>
    <property type="evidence" value="ECO:0007669"/>
    <property type="project" value="UniProtKB-EC"/>
</dbReference>
<evidence type="ECO:0000259" key="18">
    <source>
        <dbReference type="PROSITE" id="PS50089"/>
    </source>
</evidence>
<dbReference type="GO" id="GO:0016567">
    <property type="term" value="P:protein ubiquitination"/>
    <property type="evidence" value="ECO:0007669"/>
    <property type="project" value="UniProtKB-UniRule"/>
</dbReference>
<proteinExistence type="inferred from homology"/>
<dbReference type="PROSITE" id="PS50089">
    <property type="entry name" value="ZF_RING_2"/>
    <property type="match status" value="1"/>
</dbReference>
<dbReference type="CDD" id="cd16499">
    <property type="entry name" value="RING-HC_Bre1-like"/>
    <property type="match status" value="1"/>
</dbReference>
<keyword evidence="8 15" id="KW-0833">Ubl conjugation pathway</keyword>
<dbReference type="SMART" id="SM00184">
    <property type="entry name" value="RING"/>
    <property type="match status" value="1"/>
</dbReference>
<dbReference type="Pfam" id="PF08647">
    <property type="entry name" value="BRE1"/>
    <property type="match status" value="1"/>
</dbReference>
<keyword evidence="9 15" id="KW-0862">Zinc</keyword>
<keyword evidence="6 15" id="KW-0479">Metal-binding</keyword>
<evidence type="ECO:0000256" key="16">
    <source>
        <dbReference type="SAM" id="Coils"/>
    </source>
</evidence>